<dbReference type="PANTHER" id="PTHR38011:SF7">
    <property type="entry name" value="2,5-DIAMINO-6-RIBOSYLAMINO-4(3H)-PYRIMIDINONE 5'-PHOSPHATE REDUCTASE"/>
    <property type="match status" value="1"/>
</dbReference>
<dbReference type="Gene3D" id="3.40.430.10">
    <property type="entry name" value="Dihydrofolate Reductase, subunit A"/>
    <property type="match status" value="2"/>
</dbReference>
<evidence type="ECO:0000256" key="3">
    <source>
        <dbReference type="ARBA" id="ARBA00023002"/>
    </source>
</evidence>
<evidence type="ECO:0000313" key="5">
    <source>
        <dbReference type="EMBL" id="ACV06572.1"/>
    </source>
</evidence>
<dbReference type="HOGENOM" id="CLU_036590_7_2_11"/>
<keyword evidence="3" id="KW-0560">Oxidoreductase</keyword>
<sequence>MRDLMTGQAPLADADLAELYAPPLDAVSLGAARTRGLWVRTNLVTSLDGAVTGPDGVSGSLGTEPDARVFGLLRALCDVVLVGGSTARREAYRPVTVDPRWAPFRTAAGLGEEPPLLAVVSRSGELGAELTGADRVLTVDARDGFAGVLQDVRDAGHRVVLCEGGPSIWQQLLTEELVDEWCQTLAPTHIGGGEGSLPGALSTPLRWELAGMLEEDSVVLSRWRRSPGA</sequence>
<dbReference type="RefSeq" id="WP_015779517.1">
    <property type="nucleotide sequence ID" value="NC_013169.1"/>
</dbReference>
<comment type="pathway">
    <text evidence="1">Cofactor biosynthesis; riboflavin biosynthesis.</text>
</comment>
<dbReference type="InterPro" id="IPR002734">
    <property type="entry name" value="RibDG_C"/>
</dbReference>
<dbReference type="Proteomes" id="UP000006666">
    <property type="component" value="Chromosome"/>
</dbReference>
<dbReference type="Pfam" id="PF01872">
    <property type="entry name" value="RibD_C"/>
    <property type="match status" value="1"/>
</dbReference>
<dbReference type="GO" id="GO:0008703">
    <property type="term" value="F:5-amino-6-(5-phosphoribosylamino)uracil reductase activity"/>
    <property type="evidence" value="ECO:0007669"/>
    <property type="project" value="InterPro"/>
</dbReference>
<dbReference type="KEGG" id="kse:Ksed_15570"/>
<organism evidence="5 6">
    <name type="scientific">Kytococcus sedentarius (strain ATCC 14392 / DSM 20547 / JCM 11482 / CCUG 33030 / NBRC 15357 / NCTC 11040 / CCM 314 / 541)</name>
    <name type="common">Micrococcus sedentarius</name>
    <dbReference type="NCBI Taxonomy" id="478801"/>
    <lineage>
        <taxon>Bacteria</taxon>
        <taxon>Bacillati</taxon>
        <taxon>Actinomycetota</taxon>
        <taxon>Actinomycetes</taxon>
        <taxon>Micrococcales</taxon>
        <taxon>Kytococcaceae</taxon>
        <taxon>Kytococcus</taxon>
    </lineage>
</organism>
<reference evidence="5 6" key="1">
    <citation type="journal article" date="2009" name="Stand. Genomic Sci.">
        <title>Complete genome sequence of Kytococcus sedentarius type strain (541).</title>
        <authorList>
            <person name="Sims D."/>
            <person name="Brettin T."/>
            <person name="Detter J.C."/>
            <person name="Han C."/>
            <person name="Lapidus A."/>
            <person name="Copeland A."/>
            <person name="Glavina Del Rio T."/>
            <person name="Nolan M."/>
            <person name="Chen F."/>
            <person name="Lucas S."/>
            <person name="Tice H."/>
            <person name="Cheng J.F."/>
            <person name="Bruce D."/>
            <person name="Goodwin L."/>
            <person name="Pitluck S."/>
            <person name="Ovchinnikova G."/>
            <person name="Pati A."/>
            <person name="Ivanova N."/>
            <person name="Mavrommatis K."/>
            <person name="Chen A."/>
            <person name="Palaniappan K."/>
            <person name="D'haeseleer P."/>
            <person name="Chain P."/>
            <person name="Bristow J."/>
            <person name="Eisen J.A."/>
            <person name="Markowitz V."/>
            <person name="Hugenholtz P."/>
            <person name="Schneider S."/>
            <person name="Goker M."/>
            <person name="Pukall R."/>
            <person name="Kyrpides N.C."/>
            <person name="Klenk H.P."/>
        </authorList>
    </citation>
    <scope>NUCLEOTIDE SEQUENCE [LARGE SCALE GENOMIC DNA]</scope>
    <source>
        <strain evidence="6">ATCC 14392 / DSM 20547 / JCM 11482 / CCUG 33030 / NBRC 15357 / NCTC 11040 / CCM 314 / 541</strain>
    </source>
</reference>
<accession>C7NI65</accession>
<gene>
    <name evidence="5" type="ordered locus">Ksed_15570</name>
</gene>
<dbReference type="STRING" id="478801.Ksed_15570"/>
<dbReference type="EMBL" id="CP001686">
    <property type="protein sequence ID" value="ACV06572.1"/>
    <property type="molecule type" value="Genomic_DNA"/>
</dbReference>
<dbReference type="AlphaFoldDB" id="C7NI65"/>
<evidence type="ECO:0000313" key="6">
    <source>
        <dbReference type="Proteomes" id="UP000006666"/>
    </source>
</evidence>
<name>C7NI65_KYTSD</name>
<dbReference type="InterPro" id="IPR024072">
    <property type="entry name" value="DHFR-like_dom_sf"/>
</dbReference>
<dbReference type="eggNOG" id="COG1985">
    <property type="taxonomic scope" value="Bacteria"/>
</dbReference>
<keyword evidence="2" id="KW-0521">NADP</keyword>
<evidence type="ECO:0000259" key="4">
    <source>
        <dbReference type="Pfam" id="PF01872"/>
    </source>
</evidence>
<keyword evidence="6" id="KW-1185">Reference proteome</keyword>
<dbReference type="InterPro" id="IPR050765">
    <property type="entry name" value="Riboflavin_Biosynth_HTPR"/>
</dbReference>
<dbReference type="PANTHER" id="PTHR38011">
    <property type="entry name" value="DIHYDROFOLATE REDUCTASE FAMILY PROTEIN (AFU_ORTHOLOGUE AFUA_8G06820)"/>
    <property type="match status" value="1"/>
</dbReference>
<proteinExistence type="predicted"/>
<evidence type="ECO:0000256" key="2">
    <source>
        <dbReference type="ARBA" id="ARBA00022857"/>
    </source>
</evidence>
<dbReference type="SUPFAM" id="SSF53597">
    <property type="entry name" value="Dihydrofolate reductase-like"/>
    <property type="match status" value="1"/>
</dbReference>
<evidence type="ECO:0000256" key="1">
    <source>
        <dbReference type="ARBA" id="ARBA00005104"/>
    </source>
</evidence>
<feature type="domain" description="Bacterial bifunctional deaminase-reductase C-terminal" evidence="4">
    <location>
        <begin position="38"/>
        <end position="213"/>
    </location>
</feature>
<protein>
    <submittedName>
        <fullName evidence="5">Pyrimidine reductase, riboflavin biosynthesis</fullName>
    </submittedName>
</protein>
<dbReference type="GO" id="GO:0009231">
    <property type="term" value="P:riboflavin biosynthetic process"/>
    <property type="evidence" value="ECO:0007669"/>
    <property type="project" value="InterPro"/>
</dbReference>